<feature type="transmembrane region" description="Helical" evidence="6">
    <location>
        <begin position="108"/>
        <end position="126"/>
    </location>
</feature>
<sequence length="252" mass="26981">MANRISSKVETTSSLESVQSVTMTSELFEKLYLNPANKVSGDLRQRFGNPTPLALLGFLITSMPLAAALMGWRGAGGGGAGTIGTCYFFGGMLQPIGSLLEWIIGNTFSYIIFGSFAFTAGATTAAEKAAGIASYKSSLAFFLLSMGILIFMYLICSLRTNLVFFAILFFTDVTFFLLAGAYWKGTEGNAAMFQSLSHAAGATAFVFCMFGWYLLFAQLLAAADFPFTLPVFDLSSRILAKRANGDGASKEV</sequence>
<dbReference type="PANTHER" id="PTHR31123:SF4">
    <property type="entry name" value="PROTEIN ALCS"/>
    <property type="match status" value="1"/>
</dbReference>
<keyword evidence="3 6" id="KW-0812">Transmembrane</keyword>
<proteinExistence type="inferred from homology"/>
<organism evidence="7 8">
    <name type="scientific">Cladobotryum mycophilum</name>
    <dbReference type="NCBI Taxonomy" id="491253"/>
    <lineage>
        <taxon>Eukaryota</taxon>
        <taxon>Fungi</taxon>
        <taxon>Dikarya</taxon>
        <taxon>Ascomycota</taxon>
        <taxon>Pezizomycotina</taxon>
        <taxon>Sordariomycetes</taxon>
        <taxon>Hypocreomycetidae</taxon>
        <taxon>Hypocreales</taxon>
        <taxon>Hypocreaceae</taxon>
        <taxon>Cladobotryum</taxon>
    </lineage>
</organism>
<dbReference type="EMBL" id="JAVFKD010000002">
    <property type="protein sequence ID" value="KAK5997591.1"/>
    <property type="molecule type" value="Genomic_DNA"/>
</dbReference>
<keyword evidence="4 6" id="KW-1133">Transmembrane helix</keyword>
<dbReference type="Pfam" id="PF01184">
    <property type="entry name" value="Gpr1_Fun34_YaaH"/>
    <property type="match status" value="1"/>
</dbReference>
<reference evidence="7 8" key="1">
    <citation type="submission" date="2024-01" db="EMBL/GenBank/DDBJ databases">
        <title>Complete genome of Cladobotryum mycophilum ATHUM6906.</title>
        <authorList>
            <person name="Christinaki A.C."/>
            <person name="Myridakis A.I."/>
            <person name="Kouvelis V.N."/>
        </authorList>
    </citation>
    <scope>NUCLEOTIDE SEQUENCE [LARGE SCALE GENOMIC DNA]</scope>
    <source>
        <strain evidence="7 8">ATHUM6906</strain>
    </source>
</reference>
<comment type="caution">
    <text evidence="7">The sequence shown here is derived from an EMBL/GenBank/DDBJ whole genome shotgun (WGS) entry which is preliminary data.</text>
</comment>
<evidence type="ECO:0000256" key="3">
    <source>
        <dbReference type="ARBA" id="ARBA00022692"/>
    </source>
</evidence>
<keyword evidence="8" id="KW-1185">Reference proteome</keyword>
<feature type="transmembrane region" description="Helical" evidence="6">
    <location>
        <begin position="78"/>
        <end position="96"/>
    </location>
</feature>
<accession>A0ABR0T0W0</accession>
<gene>
    <name evidence="7" type="ORF">PT974_02954</name>
</gene>
<evidence type="ECO:0000256" key="4">
    <source>
        <dbReference type="ARBA" id="ARBA00022989"/>
    </source>
</evidence>
<evidence type="ECO:0000256" key="5">
    <source>
        <dbReference type="ARBA" id="ARBA00023136"/>
    </source>
</evidence>
<feature type="transmembrane region" description="Helical" evidence="6">
    <location>
        <begin position="162"/>
        <end position="183"/>
    </location>
</feature>
<evidence type="ECO:0000256" key="1">
    <source>
        <dbReference type="ARBA" id="ARBA00004141"/>
    </source>
</evidence>
<dbReference type="InterPro" id="IPR000791">
    <property type="entry name" value="Gpr1/Fun34/SatP-like"/>
</dbReference>
<comment type="subcellular location">
    <subcellularLocation>
        <location evidence="1">Membrane</location>
        <topology evidence="1">Multi-pass membrane protein</topology>
    </subcellularLocation>
</comment>
<evidence type="ECO:0000313" key="8">
    <source>
        <dbReference type="Proteomes" id="UP001338125"/>
    </source>
</evidence>
<dbReference type="PANTHER" id="PTHR31123">
    <property type="entry name" value="ACCUMULATION OF DYADS PROTEIN 2-RELATED"/>
    <property type="match status" value="1"/>
</dbReference>
<name>A0ABR0T0W0_9HYPO</name>
<keyword evidence="5 6" id="KW-0472">Membrane</keyword>
<comment type="similarity">
    <text evidence="2">Belongs to the acetate uptake transporter (AceTr) (TC 2.A.96) family.</text>
</comment>
<evidence type="ECO:0000313" key="7">
    <source>
        <dbReference type="EMBL" id="KAK5997591.1"/>
    </source>
</evidence>
<feature type="transmembrane region" description="Helical" evidence="6">
    <location>
        <begin position="53"/>
        <end position="72"/>
    </location>
</feature>
<dbReference type="InterPro" id="IPR051633">
    <property type="entry name" value="AceTr"/>
</dbReference>
<evidence type="ECO:0000256" key="2">
    <source>
        <dbReference type="ARBA" id="ARBA00005587"/>
    </source>
</evidence>
<evidence type="ECO:0000256" key="6">
    <source>
        <dbReference type="SAM" id="Phobius"/>
    </source>
</evidence>
<feature type="transmembrane region" description="Helical" evidence="6">
    <location>
        <begin position="138"/>
        <end position="155"/>
    </location>
</feature>
<dbReference type="Proteomes" id="UP001338125">
    <property type="component" value="Unassembled WGS sequence"/>
</dbReference>
<protein>
    <submittedName>
        <fullName evidence="7">Protein alcS</fullName>
    </submittedName>
</protein>
<feature type="transmembrane region" description="Helical" evidence="6">
    <location>
        <begin position="195"/>
        <end position="216"/>
    </location>
</feature>